<keyword evidence="3" id="KW-1185">Reference proteome</keyword>
<dbReference type="OMA" id="HDMNERH"/>
<dbReference type="RefSeq" id="XP_005756403.1">
    <property type="nucleotide sequence ID" value="XM_005756346.1"/>
</dbReference>
<dbReference type="EnsemblProtists" id="EOD23918">
    <property type="protein sequence ID" value="EOD23918"/>
    <property type="gene ID" value="EMIHUDRAFT_206896"/>
</dbReference>
<name>A0A0D3JK83_EMIH1</name>
<sequence>MSSEEGEEVTPAPSSEKFDGKVVAGAAAVGGVAAFVLAGPLVGLAAAGGAAYAATRNDEVGAAAKSTGKAALAIGDKAREINEEHKISDKVAEGAKNSLAWAHDMNERHDVSGKVTAGITAAGNWITDKLGGEQKK</sequence>
<dbReference type="RefSeq" id="XP_005776347.1">
    <property type="nucleotide sequence ID" value="XM_005776290.1"/>
</dbReference>
<evidence type="ECO:0000256" key="1">
    <source>
        <dbReference type="SAM" id="Phobius"/>
    </source>
</evidence>
<evidence type="ECO:0000313" key="3">
    <source>
        <dbReference type="Proteomes" id="UP000013827"/>
    </source>
</evidence>
<dbReference type="GeneID" id="17269463"/>
<dbReference type="KEGG" id="ehx:EMIHUDRAFT_206896"/>
<accession>A0A0D3JK83</accession>
<dbReference type="KEGG" id="ehx:EMIHUDRAFT_250761"/>
<organism evidence="2 3">
    <name type="scientific">Emiliania huxleyi (strain CCMP1516)</name>
    <dbReference type="NCBI Taxonomy" id="280463"/>
    <lineage>
        <taxon>Eukaryota</taxon>
        <taxon>Haptista</taxon>
        <taxon>Haptophyta</taxon>
        <taxon>Prymnesiophyceae</taxon>
        <taxon>Isochrysidales</taxon>
        <taxon>Noelaerhabdaceae</taxon>
        <taxon>Emiliania</taxon>
    </lineage>
</organism>
<keyword evidence="1" id="KW-1133">Transmembrane helix</keyword>
<dbReference type="Proteomes" id="UP000013827">
    <property type="component" value="Unassembled WGS sequence"/>
</dbReference>
<keyword evidence="1" id="KW-0472">Membrane</keyword>
<feature type="transmembrane region" description="Helical" evidence="1">
    <location>
        <begin position="22"/>
        <end position="47"/>
    </location>
</feature>
<reference evidence="3" key="1">
    <citation type="journal article" date="2013" name="Nature">
        <title>Pan genome of the phytoplankton Emiliania underpins its global distribution.</title>
        <authorList>
            <person name="Read B.A."/>
            <person name="Kegel J."/>
            <person name="Klute M.J."/>
            <person name="Kuo A."/>
            <person name="Lefebvre S.C."/>
            <person name="Maumus F."/>
            <person name="Mayer C."/>
            <person name="Miller J."/>
            <person name="Monier A."/>
            <person name="Salamov A."/>
            <person name="Young J."/>
            <person name="Aguilar M."/>
            <person name="Claverie J.M."/>
            <person name="Frickenhaus S."/>
            <person name="Gonzalez K."/>
            <person name="Herman E.K."/>
            <person name="Lin Y.C."/>
            <person name="Napier J."/>
            <person name="Ogata H."/>
            <person name="Sarno A.F."/>
            <person name="Shmutz J."/>
            <person name="Schroeder D."/>
            <person name="de Vargas C."/>
            <person name="Verret F."/>
            <person name="von Dassow P."/>
            <person name="Valentin K."/>
            <person name="Van de Peer Y."/>
            <person name="Wheeler G."/>
            <person name="Dacks J.B."/>
            <person name="Delwiche C.F."/>
            <person name="Dyhrman S.T."/>
            <person name="Glockner G."/>
            <person name="John U."/>
            <person name="Richards T."/>
            <person name="Worden A.Z."/>
            <person name="Zhang X."/>
            <person name="Grigoriev I.V."/>
            <person name="Allen A.E."/>
            <person name="Bidle K."/>
            <person name="Borodovsky M."/>
            <person name="Bowler C."/>
            <person name="Brownlee C."/>
            <person name="Cock J.M."/>
            <person name="Elias M."/>
            <person name="Gladyshev V.N."/>
            <person name="Groth M."/>
            <person name="Guda C."/>
            <person name="Hadaegh A."/>
            <person name="Iglesias-Rodriguez M.D."/>
            <person name="Jenkins J."/>
            <person name="Jones B.M."/>
            <person name="Lawson T."/>
            <person name="Leese F."/>
            <person name="Lindquist E."/>
            <person name="Lobanov A."/>
            <person name="Lomsadze A."/>
            <person name="Malik S.B."/>
            <person name="Marsh M.E."/>
            <person name="Mackinder L."/>
            <person name="Mock T."/>
            <person name="Mueller-Roeber B."/>
            <person name="Pagarete A."/>
            <person name="Parker M."/>
            <person name="Probert I."/>
            <person name="Quesneville H."/>
            <person name="Raines C."/>
            <person name="Rensing S.A."/>
            <person name="Riano-Pachon D.M."/>
            <person name="Richier S."/>
            <person name="Rokitta S."/>
            <person name="Shiraiwa Y."/>
            <person name="Soanes D.M."/>
            <person name="van der Giezen M."/>
            <person name="Wahlund T.M."/>
            <person name="Williams B."/>
            <person name="Wilson W."/>
            <person name="Wolfe G."/>
            <person name="Wurch L.L."/>
        </authorList>
    </citation>
    <scope>NUCLEOTIDE SEQUENCE</scope>
</reference>
<dbReference type="GeneID" id="17250125"/>
<dbReference type="HOGENOM" id="CLU_1879305_0_0_1"/>
<keyword evidence="1" id="KW-0812">Transmembrane</keyword>
<protein>
    <recommendedName>
        <fullName evidence="4">Senescence domain-containing protein</fullName>
    </recommendedName>
</protein>
<dbReference type="eggNOG" id="ENOG502SCZE">
    <property type="taxonomic scope" value="Eukaryota"/>
</dbReference>
<evidence type="ECO:0000313" key="2">
    <source>
        <dbReference type="EnsemblProtists" id="EOD23918"/>
    </source>
</evidence>
<proteinExistence type="predicted"/>
<dbReference type="AlphaFoldDB" id="A0A0D3JK83"/>
<evidence type="ECO:0008006" key="4">
    <source>
        <dbReference type="Google" id="ProtNLM"/>
    </source>
</evidence>
<dbReference type="PaxDb" id="2903-EOD03974"/>
<dbReference type="EnsemblProtists" id="EOD03974">
    <property type="protein sequence ID" value="EOD03974"/>
    <property type="gene ID" value="EMIHUDRAFT_250761"/>
</dbReference>
<reference evidence="2" key="2">
    <citation type="submission" date="2024-10" db="UniProtKB">
        <authorList>
            <consortium name="EnsemblProtists"/>
        </authorList>
    </citation>
    <scope>IDENTIFICATION</scope>
</reference>